<feature type="region of interest" description="Disordered" evidence="1">
    <location>
        <begin position="1"/>
        <end position="44"/>
    </location>
</feature>
<evidence type="ECO:0000313" key="3">
    <source>
        <dbReference type="Proteomes" id="UP001302274"/>
    </source>
</evidence>
<dbReference type="EMBL" id="JAYGJQ010000002">
    <property type="protein sequence ID" value="MEA9357461.1"/>
    <property type="molecule type" value="Genomic_DNA"/>
</dbReference>
<comment type="caution">
    <text evidence="2">The sequence shown here is derived from an EMBL/GenBank/DDBJ whole genome shotgun (WGS) entry which is preliminary data.</text>
</comment>
<gene>
    <name evidence="2" type="ORF">SHI21_14635</name>
</gene>
<protein>
    <submittedName>
        <fullName evidence="2">Uncharacterized protein</fullName>
    </submittedName>
</protein>
<evidence type="ECO:0000256" key="1">
    <source>
        <dbReference type="SAM" id="MobiDB-lite"/>
    </source>
</evidence>
<dbReference type="Proteomes" id="UP001302274">
    <property type="component" value="Unassembled WGS sequence"/>
</dbReference>
<sequence length="71" mass="7929">MTKQKLDTDLSKKTEAEKPQTQPPQRKVTPATFAADEKSKENSRIQVGETAAVENHYVNGSFTHKNSNRGK</sequence>
<feature type="compositionally biased region" description="Basic and acidic residues" evidence="1">
    <location>
        <begin position="1"/>
        <end position="18"/>
    </location>
</feature>
<reference evidence="2 3" key="1">
    <citation type="submission" date="2023-11" db="EMBL/GenBank/DDBJ databases">
        <title>A Novel Polar Bacteriovorax (B. antarcticus) Isolated from the Biocrust in Antarctica.</title>
        <authorList>
            <person name="Mun W."/>
            <person name="Choi S.Y."/>
            <person name="Mitchell R.J."/>
        </authorList>
    </citation>
    <scope>NUCLEOTIDE SEQUENCE [LARGE SCALE GENOMIC DNA]</scope>
    <source>
        <strain evidence="2 3">PP10</strain>
    </source>
</reference>
<evidence type="ECO:0000313" key="2">
    <source>
        <dbReference type="EMBL" id="MEA9357461.1"/>
    </source>
</evidence>
<dbReference type="RefSeq" id="WP_323577475.1">
    <property type="nucleotide sequence ID" value="NZ_JAYGJQ010000002.1"/>
</dbReference>
<accession>A0ABU5VWL4</accession>
<organism evidence="2 3">
    <name type="scientific">Bacteriovorax antarcticus</name>
    <dbReference type="NCBI Taxonomy" id="3088717"/>
    <lineage>
        <taxon>Bacteria</taxon>
        <taxon>Pseudomonadati</taxon>
        <taxon>Bdellovibrionota</taxon>
        <taxon>Bacteriovoracia</taxon>
        <taxon>Bacteriovoracales</taxon>
        <taxon>Bacteriovoracaceae</taxon>
        <taxon>Bacteriovorax</taxon>
    </lineage>
</organism>
<keyword evidence="3" id="KW-1185">Reference proteome</keyword>
<proteinExistence type="predicted"/>
<name>A0ABU5VWL4_9BACT</name>